<comment type="similarity">
    <text evidence="8">Belongs to the binding-protein-dependent transport system permease family.</text>
</comment>
<feature type="transmembrane region" description="Helical" evidence="8">
    <location>
        <begin position="290"/>
        <end position="319"/>
    </location>
</feature>
<dbReference type="PATRIC" id="fig|1855411.3.peg.117"/>
<keyword evidence="6 8" id="KW-1133">Transmembrane helix</keyword>
<keyword evidence="2 8" id="KW-0813">Transport</keyword>
<name>A0A1D8S1U8_9EURY</name>
<evidence type="ECO:0000256" key="4">
    <source>
        <dbReference type="ARBA" id="ARBA00022519"/>
    </source>
</evidence>
<dbReference type="KEGG" id="halh:HTSR_0119"/>
<evidence type="ECO:0000256" key="8">
    <source>
        <dbReference type="RuleBase" id="RU363032"/>
    </source>
</evidence>
<dbReference type="GeneID" id="29828138"/>
<feature type="transmembrane region" description="Helical" evidence="8">
    <location>
        <begin position="249"/>
        <end position="269"/>
    </location>
</feature>
<organism evidence="10 11">
    <name type="scientific">Halodesulfurarchaeum formicicum</name>
    <dbReference type="NCBI Taxonomy" id="1873524"/>
    <lineage>
        <taxon>Archaea</taxon>
        <taxon>Methanobacteriati</taxon>
        <taxon>Methanobacteriota</taxon>
        <taxon>Stenosarchaea group</taxon>
        <taxon>Halobacteria</taxon>
        <taxon>Halobacteriales</taxon>
        <taxon>Halobacteriaceae</taxon>
        <taxon>Halodesulfurarchaeum</taxon>
    </lineage>
</organism>
<evidence type="ECO:0000313" key="11">
    <source>
        <dbReference type="Proteomes" id="UP000185608"/>
    </source>
</evidence>
<feature type="domain" description="ABC transmembrane type-1" evidence="9">
    <location>
        <begin position="336"/>
        <end position="526"/>
    </location>
</feature>
<evidence type="ECO:0000256" key="1">
    <source>
        <dbReference type="ARBA" id="ARBA00004429"/>
    </source>
</evidence>
<dbReference type="PROSITE" id="PS50928">
    <property type="entry name" value="ABC_TM1"/>
    <property type="match status" value="2"/>
</dbReference>
<dbReference type="PANTHER" id="PTHR43357:SF3">
    <property type="entry name" value="FE(3+)-TRANSPORT SYSTEM PERMEASE PROTEIN FBPB 2"/>
    <property type="match status" value="1"/>
</dbReference>
<evidence type="ECO:0000259" key="9">
    <source>
        <dbReference type="PROSITE" id="PS50928"/>
    </source>
</evidence>
<sequence length="534" mass="56704">MPRLPDRLFERFQRLDQLRETHSPFYLAALLLGGFVAVLVVAPLFWLVLRAGTVEPARAIELLSSRRSVLIGARSIALVLGTTVASVLLGVPLAVLTTRTDLPAQRLFSVVIALPLVIPSYIGAFAFVSAFGRHGEVGSLLGLNLPRIDGFAGAVLVITLYTYPYVFLGTRAALRSMDASLVEAARSLDAGPVEAFRRVTLPQIRPAISAGALLVALYALSDFGTPAFMGVSVFTSAIYMESEAFNVGYAALLSLQLLTLAGVILLVESRTGRASGQTARRRGSPIELGWLRYPAMALVGLLGAVTILLPVGLFLSWMVRGTGGAVPSLAFQPQHALNSVGFSLAAALVASVMALPVAYLGVSGRSRLGRLLERGTYVGFAVPGVVIGLALVFLGSSTAPWLYRTAPLLVFAYVVRFLPQAVGTTRSALEGFDDQIAEAARTLNAGPWRTFRKVVFPEIAPGVLAGAALVFLTTMKELPATLMLQPIGRDTLATMIWAAHGSLYYRYAAVPALVLIVVSGVSMLVLLAQDESGI</sequence>
<keyword evidence="4" id="KW-0997">Cell inner membrane</keyword>
<evidence type="ECO:0000256" key="7">
    <source>
        <dbReference type="ARBA" id="ARBA00023136"/>
    </source>
</evidence>
<keyword evidence="5 8" id="KW-0812">Transmembrane</keyword>
<dbReference type="PANTHER" id="PTHR43357">
    <property type="entry name" value="INNER MEMBRANE ABC TRANSPORTER PERMEASE PROTEIN YDCV"/>
    <property type="match status" value="1"/>
</dbReference>
<keyword evidence="7 8" id="KW-0472">Membrane</keyword>
<evidence type="ECO:0000256" key="5">
    <source>
        <dbReference type="ARBA" id="ARBA00022692"/>
    </source>
</evidence>
<proteinExistence type="inferred from homology"/>
<feature type="transmembrane region" description="Helical" evidence="8">
    <location>
        <begin position="454"/>
        <end position="475"/>
    </location>
</feature>
<feature type="domain" description="ABC transmembrane type-1" evidence="9">
    <location>
        <begin position="72"/>
        <end position="268"/>
    </location>
</feature>
<feature type="transmembrane region" description="Helical" evidence="8">
    <location>
        <begin position="107"/>
        <end position="131"/>
    </location>
</feature>
<feature type="transmembrane region" description="Helical" evidence="8">
    <location>
        <begin position="401"/>
        <end position="418"/>
    </location>
</feature>
<dbReference type="InterPro" id="IPR000515">
    <property type="entry name" value="MetI-like"/>
</dbReference>
<dbReference type="InterPro" id="IPR035906">
    <property type="entry name" value="MetI-like_sf"/>
</dbReference>
<evidence type="ECO:0000313" key="10">
    <source>
        <dbReference type="EMBL" id="AOW79327.1"/>
    </source>
</evidence>
<reference evidence="10 11" key="1">
    <citation type="submission" date="2016-06" db="EMBL/GenBank/DDBJ databases">
        <title>Discovery of anaerobic lithoheterotrophic haloarchaeon capable of sulfur respiration by hydrogen and formate.</title>
        <authorList>
            <person name="Sorokin D.Y."/>
            <person name="Kublanov I.V."/>
            <person name="Roman P."/>
            <person name="Sinninghe Damste J.S."/>
            <person name="Golyshin P.N."/>
            <person name="Rojo D."/>
            <person name="Ciordia S."/>
            <person name="Mena Md.C."/>
            <person name="Ferrer M."/>
            <person name="Smedile F."/>
            <person name="Messina E."/>
            <person name="La Cono V."/>
            <person name="Yakimov M.M."/>
        </authorList>
    </citation>
    <scope>NUCLEOTIDE SEQUENCE [LARGE SCALE GENOMIC DNA]</scope>
    <source>
        <strain evidence="10 11">HTSR1</strain>
    </source>
</reference>
<dbReference type="SUPFAM" id="SSF161098">
    <property type="entry name" value="MetI-like"/>
    <property type="match status" value="2"/>
</dbReference>
<evidence type="ECO:0000256" key="2">
    <source>
        <dbReference type="ARBA" id="ARBA00022448"/>
    </source>
</evidence>
<evidence type="ECO:0000256" key="3">
    <source>
        <dbReference type="ARBA" id="ARBA00022475"/>
    </source>
</evidence>
<feature type="transmembrane region" description="Helical" evidence="8">
    <location>
        <begin position="504"/>
        <end position="528"/>
    </location>
</feature>
<gene>
    <name evidence="10" type="ORF">HTSR_0119</name>
</gene>
<feature type="transmembrane region" description="Helical" evidence="8">
    <location>
        <begin position="207"/>
        <end position="229"/>
    </location>
</feature>
<dbReference type="AlphaFoldDB" id="A0A1D8S1U8"/>
<dbReference type="Pfam" id="PF00528">
    <property type="entry name" value="BPD_transp_1"/>
    <property type="match status" value="2"/>
</dbReference>
<dbReference type="GO" id="GO:0005886">
    <property type="term" value="C:plasma membrane"/>
    <property type="evidence" value="ECO:0007669"/>
    <property type="project" value="UniProtKB-SubCell"/>
</dbReference>
<accession>A0A1D8S1U8</accession>
<dbReference type="STRING" id="1873524.HSR6_0118"/>
<dbReference type="Gene3D" id="1.10.3720.10">
    <property type="entry name" value="MetI-like"/>
    <property type="match status" value="2"/>
</dbReference>
<dbReference type="CDD" id="cd06261">
    <property type="entry name" value="TM_PBP2"/>
    <property type="match status" value="2"/>
</dbReference>
<dbReference type="Proteomes" id="UP000185608">
    <property type="component" value="Chromosome"/>
</dbReference>
<protein>
    <submittedName>
        <fullName evidence="10">Iron ABC transporter permease</fullName>
    </submittedName>
</protein>
<feature type="transmembrane region" description="Helical" evidence="8">
    <location>
        <begin position="339"/>
        <end position="362"/>
    </location>
</feature>
<feature type="transmembrane region" description="Helical" evidence="8">
    <location>
        <begin position="151"/>
        <end position="168"/>
    </location>
</feature>
<keyword evidence="3" id="KW-1003">Cell membrane</keyword>
<comment type="subcellular location">
    <subcellularLocation>
        <location evidence="1">Cell inner membrane</location>
        <topology evidence="1">Multi-pass membrane protein</topology>
    </subcellularLocation>
    <subcellularLocation>
        <location evidence="8">Cell membrane</location>
        <topology evidence="8">Multi-pass membrane protein</topology>
    </subcellularLocation>
</comment>
<feature type="transmembrane region" description="Helical" evidence="8">
    <location>
        <begin position="25"/>
        <end position="49"/>
    </location>
</feature>
<dbReference type="EMBL" id="CP016070">
    <property type="protein sequence ID" value="AOW79327.1"/>
    <property type="molecule type" value="Genomic_DNA"/>
</dbReference>
<dbReference type="GO" id="GO:0055085">
    <property type="term" value="P:transmembrane transport"/>
    <property type="evidence" value="ECO:0007669"/>
    <property type="project" value="InterPro"/>
</dbReference>
<evidence type="ECO:0000256" key="6">
    <source>
        <dbReference type="ARBA" id="ARBA00022989"/>
    </source>
</evidence>
<feature type="transmembrane region" description="Helical" evidence="8">
    <location>
        <begin position="374"/>
        <end position="395"/>
    </location>
</feature>
<feature type="transmembrane region" description="Helical" evidence="8">
    <location>
        <begin position="69"/>
        <end position="95"/>
    </location>
</feature>
<dbReference type="RefSeq" id="WP_070364106.1">
    <property type="nucleotide sequence ID" value="NZ_CP016070.1"/>
</dbReference>